<evidence type="ECO:0000256" key="1">
    <source>
        <dbReference type="SAM" id="MobiDB-lite"/>
    </source>
</evidence>
<evidence type="ECO:0000256" key="2">
    <source>
        <dbReference type="SAM" id="Phobius"/>
    </source>
</evidence>
<dbReference type="EMBL" id="KI635767">
    <property type="protein sequence ID" value="ETB59035.1"/>
    <property type="molecule type" value="Genomic_DNA"/>
</dbReference>
<protein>
    <submittedName>
        <fullName evidence="3">Uncharacterized protein</fullName>
    </submittedName>
</protein>
<feature type="region of interest" description="Disordered" evidence="1">
    <location>
        <begin position="219"/>
        <end position="248"/>
    </location>
</feature>
<dbReference type="InterPro" id="IPR006477">
    <property type="entry name" value="Yir_bir_cir"/>
</dbReference>
<proteinExistence type="predicted"/>
<dbReference type="AlphaFoldDB" id="V7PJ53"/>
<keyword evidence="4" id="KW-1185">Reference proteome</keyword>
<organism evidence="3 4">
    <name type="scientific">Plasmodium yoelii 17X</name>
    <dbReference type="NCBI Taxonomy" id="1323249"/>
    <lineage>
        <taxon>Eukaryota</taxon>
        <taxon>Sar</taxon>
        <taxon>Alveolata</taxon>
        <taxon>Apicomplexa</taxon>
        <taxon>Aconoidasida</taxon>
        <taxon>Haemosporida</taxon>
        <taxon>Plasmodiidae</taxon>
        <taxon>Plasmodium</taxon>
        <taxon>Plasmodium (Vinckeia)</taxon>
    </lineage>
</organism>
<reference evidence="3 4" key="1">
    <citation type="submission" date="2013-11" db="EMBL/GenBank/DDBJ databases">
        <title>The Genome Sequence of Plasmodium yoelii 17X.</title>
        <authorList>
            <consortium name="The Broad Institute Genomics Platform"/>
            <consortium name="The Broad Institute Genome Sequencing Center for Infectious Disease"/>
            <person name="Neafsey D."/>
            <person name="Adams J."/>
            <person name="Walker B."/>
            <person name="Young S.K."/>
            <person name="Zeng Q."/>
            <person name="Gargeya S."/>
            <person name="Fitzgerald M."/>
            <person name="Haas B."/>
            <person name="Abouelleil A."/>
            <person name="Alvarado L."/>
            <person name="Chapman S.B."/>
            <person name="Gainer-Dewar J."/>
            <person name="Goldberg J."/>
            <person name="Griggs A."/>
            <person name="Gujja S."/>
            <person name="Hansen M."/>
            <person name="Howarth C."/>
            <person name="Imamovic A."/>
            <person name="Ireland A."/>
            <person name="Larimer J."/>
            <person name="McCowan C."/>
            <person name="Murphy C."/>
            <person name="Pearson M."/>
            <person name="Poon T.W."/>
            <person name="Priest M."/>
            <person name="Roberts A."/>
            <person name="Saif S."/>
            <person name="Shea T."/>
            <person name="Sykes S."/>
            <person name="Wortman J."/>
            <person name="Nusbaum C."/>
            <person name="Birren B."/>
        </authorList>
    </citation>
    <scope>NUCLEOTIDE SEQUENCE [LARGE SCALE GENOMIC DNA]</scope>
    <source>
        <strain evidence="3 4">17X</strain>
    </source>
</reference>
<sequence length="300" mass="34771">MTNFMCQKFDDFRKIFRDELDGSGNYNFQNGPLKNYCPKKKCNNDIDKVNAGCLWLLYDFFGKIGASVNDKYKDYLVYIMIWLSYKLNQKTENEITKLNDFYSNHIKDNTEYTNRKINDDTYGSYKDIIDNIKEYMDIDIIHMSKFYELLKLLCKMNTAYKNNKSGDFSEHANNFFNKYKELFNDDKNTKDSSYSKVLIVVSNDYNNIDKNRAFNYTKMERPSLPTEKTPKSVEAGGSKEIKKGDSSIETGQSDTVTIILSPNTTLSASSLVDKLIPISFILVVTIILLGIAYKFLNILY</sequence>
<dbReference type="NCBIfam" id="TIGR01590">
    <property type="entry name" value="yir-bir-cir_Pla"/>
    <property type="match status" value="1"/>
</dbReference>
<name>V7PJ53_PLAYE</name>
<keyword evidence="2" id="KW-0472">Membrane</keyword>
<gene>
    <name evidence="3" type="ORF">YYC_03327</name>
</gene>
<evidence type="ECO:0000313" key="3">
    <source>
        <dbReference type="EMBL" id="ETB59035.1"/>
    </source>
</evidence>
<feature type="compositionally biased region" description="Basic and acidic residues" evidence="1">
    <location>
        <begin position="237"/>
        <end position="246"/>
    </location>
</feature>
<evidence type="ECO:0000313" key="4">
    <source>
        <dbReference type="Proteomes" id="UP000018538"/>
    </source>
</evidence>
<dbReference type="Proteomes" id="UP000018538">
    <property type="component" value="Unassembled WGS sequence"/>
</dbReference>
<keyword evidence="2" id="KW-0812">Transmembrane</keyword>
<accession>V7PJ53</accession>
<dbReference type="Pfam" id="PF06022">
    <property type="entry name" value="Cir_Bir_Yir"/>
    <property type="match status" value="1"/>
</dbReference>
<feature type="transmembrane region" description="Helical" evidence="2">
    <location>
        <begin position="275"/>
        <end position="296"/>
    </location>
</feature>
<keyword evidence="2" id="KW-1133">Transmembrane helix</keyword>